<evidence type="ECO:0000256" key="2">
    <source>
        <dbReference type="ARBA" id="ARBA00022617"/>
    </source>
</evidence>
<keyword evidence="3 7" id="KW-0479">Metal-binding</keyword>
<dbReference type="SUPFAM" id="SSF48264">
    <property type="entry name" value="Cytochrome P450"/>
    <property type="match status" value="1"/>
</dbReference>
<dbReference type="PANTHER" id="PTHR46696">
    <property type="entry name" value="P450, PUTATIVE (EUROFUNG)-RELATED"/>
    <property type="match status" value="1"/>
</dbReference>
<evidence type="ECO:0000313" key="10">
    <source>
        <dbReference type="Proteomes" id="UP000681340"/>
    </source>
</evidence>
<dbReference type="RefSeq" id="WP_212992019.1">
    <property type="nucleotide sequence ID" value="NZ_BAABEA010000030.1"/>
</dbReference>
<reference evidence="9" key="1">
    <citation type="submission" date="2021-03" db="EMBL/GenBank/DDBJ databases">
        <title>Whole genome shotgun sequence of Actinoplanes auranticolor NBRC 12245.</title>
        <authorList>
            <person name="Komaki H."/>
            <person name="Tamura T."/>
        </authorList>
    </citation>
    <scope>NUCLEOTIDE SEQUENCE</scope>
    <source>
        <strain evidence="9">NBRC 12245</strain>
    </source>
</reference>
<evidence type="ECO:0000313" key="9">
    <source>
        <dbReference type="EMBL" id="GIM74466.1"/>
    </source>
</evidence>
<evidence type="ECO:0000256" key="6">
    <source>
        <dbReference type="ARBA" id="ARBA00023033"/>
    </source>
</evidence>
<evidence type="ECO:0000256" key="3">
    <source>
        <dbReference type="ARBA" id="ARBA00022723"/>
    </source>
</evidence>
<evidence type="ECO:0000256" key="7">
    <source>
        <dbReference type="RuleBase" id="RU000461"/>
    </source>
</evidence>
<dbReference type="Proteomes" id="UP000681340">
    <property type="component" value="Unassembled WGS sequence"/>
</dbReference>
<dbReference type="GO" id="GO:0005506">
    <property type="term" value="F:iron ion binding"/>
    <property type="evidence" value="ECO:0007669"/>
    <property type="project" value="InterPro"/>
</dbReference>
<keyword evidence="6 7" id="KW-0503">Monooxygenase</keyword>
<comment type="caution">
    <text evidence="9">The sequence shown here is derived from an EMBL/GenBank/DDBJ whole genome shotgun (WGS) entry which is preliminary data.</text>
</comment>
<dbReference type="PROSITE" id="PS00086">
    <property type="entry name" value="CYTOCHROME_P450"/>
    <property type="match status" value="1"/>
</dbReference>
<dbReference type="GO" id="GO:0017000">
    <property type="term" value="P:antibiotic biosynthetic process"/>
    <property type="evidence" value="ECO:0007669"/>
    <property type="project" value="UniProtKB-ARBA"/>
</dbReference>
<feature type="region of interest" description="Disordered" evidence="8">
    <location>
        <begin position="1"/>
        <end position="25"/>
    </location>
</feature>
<accession>A0A919SMT5</accession>
<dbReference type="GO" id="GO:0020037">
    <property type="term" value="F:heme binding"/>
    <property type="evidence" value="ECO:0007669"/>
    <property type="project" value="InterPro"/>
</dbReference>
<dbReference type="InterPro" id="IPR036396">
    <property type="entry name" value="Cyt_P450_sf"/>
</dbReference>
<keyword evidence="5 7" id="KW-0408">Iron</keyword>
<dbReference type="AlphaFoldDB" id="A0A919SMT5"/>
<gene>
    <name evidence="9" type="ORF">Aau02nite_61110</name>
</gene>
<sequence length="400" mass="43624">MTDPDTEAPAYPIGRECPYRPSPRNDALRARGPLAKVTLYDGREAWLVTGFAQARQLLADPRVSIDPHRDGFPFVSPDMAGLEDTGYTDALIGVDPPVHTRQRAMLISSFSARRMKTLRPVLQAIVDERIDAMIAAGPGADLVSAFSVPVPSMAICVLMGVPYEDREAFEKPARALFDPDAAHAEQAMADMTAYFDDVVGAKLRRPGDGLLDDLIAEQVRHGRLTRAELVQYAMLMLIAGQDTTANVISLGIMALLEHPEQFAALRDDPGLAAGAVEEIMRYVSLIEAISRVAVEDIDIAGVRIRAGEGVLIGAAAANFTTDLVTRPEELDVRREPRHHLGFGHGVHQCIGQNLARLELELVFREIPRRLPGLRLAVPAAQVRTSVTGPLERVESLPVTW</sequence>
<dbReference type="PANTHER" id="PTHR46696:SF1">
    <property type="entry name" value="CYTOCHROME P450 YJIB-RELATED"/>
    <property type="match status" value="1"/>
</dbReference>
<dbReference type="GO" id="GO:0004497">
    <property type="term" value="F:monooxygenase activity"/>
    <property type="evidence" value="ECO:0007669"/>
    <property type="project" value="UniProtKB-KW"/>
</dbReference>
<dbReference type="FunFam" id="1.10.630.10:FF:000018">
    <property type="entry name" value="Cytochrome P450 monooxygenase"/>
    <property type="match status" value="1"/>
</dbReference>
<proteinExistence type="inferred from homology"/>
<dbReference type="EMBL" id="BOQL01000050">
    <property type="protein sequence ID" value="GIM74466.1"/>
    <property type="molecule type" value="Genomic_DNA"/>
</dbReference>
<dbReference type="Pfam" id="PF00067">
    <property type="entry name" value="p450"/>
    <property type="match status" value="2"/>
</dbReference>
<dbReference type="InterPro" id="IPR017972">
    <property type="entry name" value="Cyt_P450_CS"/>
</dbReference>
<dbReference type="Gene3D" id="1.10.630.10">
    <property type="entry name" value="Cytochrome P450"/>
    <property type="match status" value="1"/>
</dbReference>
<dbReference type="InterPro" id="IPR002397">
    <property type="entry name" value="Cyt_P450_B"/>
</dbReference>
<dbReference type="InterPro" id="IPR001128">
    <property type="entry name" value="Cyt_P450"/>
</dbReference>
<protein>
    <submittedName>
        <fullName evidence="9">Cytochrome P450</fullName>
    </submittedName>
</protein>
<keyword evidence="2 7" id="KW-0349">Heme</keyword>
<evidence type="ECO:0000256" key="1">
    <source>
        <dbReference type="ARBA" id="ARBA00010617"/>
    </source>
</evidence>
<keyword evidence="10" id="KW-1185">Reference proteome</keyword>
<keyword evidence="4 7" id="KW-0560">Oxidoreductase</keyword>
<dbReference type="PRINTS" id="PR00359">
    <property type="entry name" value="BP450"/>
</dbReference>
<name>A0A919SMT5_9ACTN</name>
<dbReference type="GO" id="GO:0016705">
    <property type="term" value="F:oxidoreductase activity, acting on paired donors, with incorporation or reduction of molecular oxygen"/>
    <property type="evidence" value="ECO:0007669"/>
    <property type="project" value="InterPro"/>
</dbReference>
<evidence type="ECO:0000256" key="4">
    <source>
        <dbReference type="ARBA" id="ARBA00023002"/>
    </source>
</evidence>
<evidence type="ECO:0000256" key="8">
    <source>
        <dbReference type="SAM" id="MobiDB-lite"/>
    </source>
</evidence>
<dbReference type="CDD" id="cd11030">
    <property type="entry name" value="CYP105-like"/>
    <property type="match status" value="1"/>
</dbReference>
<organism evidence="9 10">
    <name type="scientific">Actinoplanes auranticolor</name>
    <dbReference type="NCBI Taxonomy" id="47988"/>
    <lineage>
        <taxon>Bacteria</taxon>
        <taxon>Bacillati</taxon>
        <taxon>Actinomycetota</taxon>
        <taxon>Actinomycetes</taxon>
        <taxon>Micromonosporales</taxon>
        <taxon>Micromonosporaceae</taxon>
        <taxon>Actinoplanes</taxon>
    </lineage>
</organism>
<comment type="similarity">
    <text evidence="1 7">Belongs to the cytochrome P450 family.</text>
</comment>
<dbReference type="PRINTS" id="PR00385">
    <property type="entry name" value="P450"/>
</dbReference>
<evidence type="ECO:0000256" key="5">
    <source>
        <dbReference type="ARBA" id="ARBA00023004"/>
    </source>
</evidence>